<sequence length="124" mass="14215">MTIHTRNEVLVTCQDTPLMDLLNHLAKDHAPDLDYCLENIGWGDMRPEEKPRTVRTIQEFFELSIGTIVEFPGVGLFYKIAFNAWVKPKDLPYSLPIKGNDDMARIWVDIEAPARISFTPEVRA</sequence>
<proteinExistence type="predicted"/>
<comment type="caution">
    <text evidence="1">The sequence shown here is derived from an EMBL/GenBank/DDBJ whole genome shotgun (WGS) entry which is preliminary data.</text>
</comment>
<dbReference type="Proteomes" id="UP000318080">
    <property type="component" value="Unassembled WGS sequence"/>
</dbReference>
<dbReference type="RefSeq" id="WP_141628856.1">
    <property type="nucleotide sequence ID" value="NZ_VHIR01000007.1"/>
</dbReference>
<gene>
    <name evidence="1" type="ORF">EJK80_06195</name>
</gene>
<accession>A0A540R791</accession>
<protein>
    <submittedName>
        <fullName evidence="1">Uncharacterized protein</fullName>
    </submittedName>
</protein>
<dbReference type="AlphaFoldDB" id="A0A540R791"/>
<reference evidence="1 2" key="1">
    <citation type="submission" date="2019-06" db="EMBL/GenBank/DDBJ databases">
        <title>Draft genome of C. phoceense Strain 272.</title>
        <authorList>
            <person name="Pacheco L.G.C."/>
            <person name="Barberis C.M."/>
            <person name="Almuzara M.N."/>
            <person name="Traglia G.M."/>
            <person name="Santos C.S."/>
            <person name="Rocha D.J.P.G."/>
            <person name="Aguiar E.R.G.R."/>
            <person name="Vay C.A."/>
        </authorList>
    </citation>
    <scope>NUCLEOTIDE SEQUENCE [LARGE SCALE GENOMIC DNA]</scope>
    <source>
        <strain evidence="1 2">272</strain>
    </source>
</reference>
<organism evidence="1 2">
    <name type="scientific">Corynebacterium phoceense</name>
    <dbReference type="NCBI Taxonomy" id="1686286"/>
    <lineage>
        <taxon>Bacteria</taxon>
        <taxon>Bacillati</taxon>
        <taxon>Actinomycetota</taxon>
        <taxon>Actinomycetes</taxon>
        <taxon>Mycobacteriales</taxon>
        <taxon>Corynebacteriaceae</taxon>
        <taxon>Corynebacterium</taxon>
    </lineage>
</organism>
<name>A0A540R791_9CORY</name>
<evidence type="ECO:0000313" key="1">
    <source>
        <dbReference type="EMBL" id="TQE43596.1"/>
    </source>
</evidence>
<dbReference type="EMBL" id="VHIR01000007">
    <property type="protein sequence ID" value="TQE43596.1"/>
    <property type="molecule type" value="Genomic_DNA"/>
</dbReference>
<evidence type="ECO:0000313" key="2">
    <source>
        <dbReference type="Proteomes" id="UP000318080"/>
    </source>
</evidence>
<keyword evidence="2" id="KW-1185">Reference proteome</keyword>